<dbReference type="Gene3D" id="3.40.190.10">
    <property type="entry name" value="Periplasmic binding protein-like II"/>
    <property type="match status" value="2"/>
</dbReference>
<proteinExistence type="inferred from homology"/>
<evidence type="ECO:0000313" key="5">
    <source>
        <dbReference type="EMBL" id="WDR02656.1"/>
    </source>
</evidence>
<gene>
    <name evidence="5" type="ORF">PSQ19_19130</name>
</gene>
<dbReference type="Pfam" id="PF01547">
    <property type="entry name" value="SBP_bac_1"/>
    <property type="match status" value="1"/>
</dbReference>
<evidence type="ECO:0000313" key="6">
    <source>
        <dbReference type="Proteomes" id="UP001220530"/>
    </source>
</evidence>
<keyword evidence="3" id="KW-0574">Periplasm</keyword>
<dbReference type="SUPFAM" id="SSF53850">
    <property type="entry name" value="Periplasmic binding protein-like II"/>
    <property type="match status" value="1"/>
</dbReference>
<name>A0ABY7YN11_9HYPH</name>
<dbReference type="Proteomes" id="UP001220530">
    <property type="component" value="Chromosome"/>
</dbReference>
<sequence>MKTLIKGLLVGALLAATAMSAIAQDKVVLTMWHNHPEWKDRVEAILNKYEELNPNIDIQLEEISGTNYNTRLNTALAAGEAPDLFGLNPGPVTADAAAAGYTVDLTDKLDVSGLTDSAIAAITLDGKIYSAPILGSYTVGLYYQRKIFEENGLTPPTNQTEFMALCDTLKEKGITPMIAPAQDGIIPSFLYAMMVASVVKADGFDEIRAGTRKFTDPDVLKAAYFLKDSYSCFQEGALATPYVEGKALFALGRGAMLEGGSADYAGFLETNPNVDVGVVPFPAVDGGTPATVTGMEAPYNVNAKSEHIDEAVAFLQWMMTAEPAQMVVDTITLTTTKGIVPSDNEVMKEMIEAGRSNDVRVFYEMPETGAVFGVVQQNAAALFLGDITPEEFAQIVQDAVKPSSSM</sequence>
<dbReference type="EMBL" id="CP118246">
    <property type="protein sequence ID" value="WDR02656.1"/>
    <property type="molecule type" value="Genomic_DNA"/>
</dbReference>
<comment type="subcellular location">
    <subcellularLocation>
        <location evidence="1">Periplasm</location>
    </subcellularLocation>
</comment>
<dbReference type="RefSeq" id="WP_282219058.1">
    <property type="nucleotide sequence ID" value="NZ_CP118246.1"/>
</dbReference>
<protein>
    <submittedName>
        <fullName evidence="5">Extracellular solute-binding protein</fullName>
    </submittedName>
</protein>
<reference evidence="5 6" key="1">
    <citation type="submission" date="2023-02" db="EMBL/GenBank/DDBJ databases">
        <title>Devosia algicola sp. nov., isolated from the phycosphere of marine algae.</title>
        <authorList>
            <person name="Kim J.M."/>
            <person name="Lee J.K."/>
            <person name="Choi B.J."/>
            <person name="Bayburt H."/>
            <person name="Jeon C.O."/>
        </authorList>
    </citation>
    <scope>NUCLEOTIDE SEQUENCE [LARGE SCALE GENOMIC DNA]</scope>
    <source>
        <strain evidence="5 6">G20-9</strain>
    </source>
</reference>
<dbReference type="InterPro" id="IPR006059">
    <property type="entry name" value="SBP"/>
</dbReference>
<evidence type="ECO:0000256" key="1">
    <source>
        <dbReference type="ARBA" id="ARBA00004418"/>
    </source>
</evidence>
<organism evidence="5 6">
    <name type="scientific">Devosia algicola</name>
    <dbReference type="NCBI Taxonomy" id="3026418"/>
    <lineage>
        <taxon>Bacteria</taxon>
        <taxon>Pseudomonadati</taxon>
        <taxon>Pseudomonadota</taxon>
        <taxon>Alphaproteobacteria</taxon>
        <taxon>Hyphomicrobiales</taxon>
        <taxon>Devosiaceae</taxon>
        <taxon>Devosia</taxon>
    </lineage>
</organism>
<keyword evidence="4" id="KW-0732">Signal</keyword>
<feature type="signal peptide" evidence="4">
    <location>
        <begin position="1"/>
        <end position="23"/>
    </location>
</feature>
<evidence type="ECO:0000256" key="2">
    <source>
        <dbReference type="ARBA" id="ARBA00008520"/>
    </source>
</evidence>
<dbReference type="InterPro" id="IPR050490">
    <property type="entry name" value="Bact_solute-bd_prot1"/>
</dbReference>
<accession>A0ABY7YN11</accession>
<keyword evidence="6" id="KW-1185">Reference proteome</keyword>
<comment type="similarity">
    <text evidence="2">Belongs to the bacterial solute-binding protein 1 family.</text>
</comment>
<evidence type="ECO:0000256" key="4">
    <source>
        <dbReference type="SAM" id="SignalP"/>
    </source>
</evidence>
<evidence type="ECO:0000256" key="3">
    <source>
        <dbReference type="ARBA" id="ARBA00022764"/>
    </source>
</evidence>
<feature type="chain" id="PRO_5046094390" evidence="4">
    <location>
        <begin position="24"/>
        <end position="406"/>
    </location>
</feature>
<dbReference type="PANTHER" id="PTHR43649">
    <property type="entry name" value="ARABINOSE-BINDING PROTEIN-RELATED"/>
    <property type="match status" value="1"/>
</dbReference>